<name>H1DDG9_9BACT</name>
<comment type="caution">
    <text evidence="3">The sequence shown here is derived from an EMBL/GenBank/DDBJ whole genome shotgun (WGS) entry which is preliminary data.</text>
</comment>
<dbReference type="CDD" id="cd14948">
    <property type="entry name" value="BACON"/>
    <property type="match status" value="1"/>
</dbReference>
<feature type="chain" id="PRO_5003548597" description="PKD domain-containing protein" evidence="1">
    <location>
        <begin position="19"/>
        <end position="592"/>
    </location>
</feature>
<reference evidence="3 4" key="1">
    <citation type="submission" date="2012-01" db="EMBL/GenBank/DDBJ databases">
        <title>The Genome Sequence of Odoribacter laneus YIT 12061.</title>
        <authorList>
            <consortium name="The Broad Institute Genome Sequencing Platform"/>
            <person name="Earl A."/>
            <person name="Ward D."/>
            <person name="Feldgarden M."/>
            <person name="Gevers D."/>
            <person name="Morotomi M."/>
            <person name="Young S.K."/>
            <person name="Zeng Q."/>
            <person name="Gargeya S."/>
            <person name="Fitzgerald M."/>
            <person name="Haas B."/>
            <person name="Abouelleil A."/>
            <person name="Alvarado L."/>
            <person name="Arachchi H.M."/>
            <person name="Berlin A."/>
            <person name="Chapman S.B."/>
            <person name="Gearin G."/>
            <person name="Goldberg J."/>
            <person name="Griggs A."/>
            <person name="Gujja S."/>
            <person name="Hansen M."/>
            <person name="Heiman D."/>
            <person name="Howarth C."/>
            <person name="Larimer J."/>
            <person name="Lui A."/>
            <person name="MacDonald P.J.P."/>
            <person name="McCowen C."/>
            <person name="Montmayeur A."/>
            <person name="Murphy C."/>
            <person name="Neiman D."/>
            <person name="Pearson M."/>
            <person name="Priest M."/>
            <person name="Roberts A."/>
            <person name="Saif S."/>
            <person name="Shea T."/>
            <person name="Sisk P."/>
            <person name="Stolte C."/>
            <person name="Sykes S."/>
            <person name="Wortman J."/>
            <person name="Nusbaum C."/>
            <person name="Birren B."/>
        </authorList>
    </citation>
    <scope>NUCLEOTIDE SEQUENCE [LARGE SCALE GENOMIC DNA]</scope>
    <source>
        <strain evidence="3 4">YIT 12061</strain>
    </source>
</reference>
<dbReference type="RefSeq" id="WP_009135459.1">
    <property type="nucleotide sequence ID" value="NZ_JH594596.1"/>
</dbReference>
<organism evidence="3 4">
    <name type="scientific">Odoribacter laneus YIT 12061</name>
    <dbReference type="NCBI Taxonomy" id="742817"/>
    <lineage>
        <taxon>Bacteria</taxon>
        <taxon>Pseudomonadati</taxon>
        <taxon>Bacteroidota</taxon>
        <taxon>Bacteroidia</taxon>
        <taxon>Bacteroidales</taxon>
        <taxon>Odoribacteraceae</taxon>
        <taxon>Odoribacter</taxon>
    </lineage>
</organism>
<dbReference type="SUPFAM" id="SSF52058">
    <property type="entry name" value="L domain-like"/>
    <property type="match status" value="1"/>
</dbReference>
<dbReference type="Gene3D" id="2.60.40.10">
    <property type="entry name" value="Immunoglobulins"/>
    <property type="match status" value="2"/>
</dbReference>
<dbReference type="GeneID" id="98067966"/>
<dbReference type="InterPro" id="IPR032675">
    <property type="entry name" value="LRR_dom_sf"/>
</dbReference>
<evidence type="ECO:0000259" key="2">
    <source>
        <dbReference type="PROSITE" id="PS50093"/>
    </source>
</evidence>
<evidence type="ECO:0000256" key="1">
    <source>
        <dbReference type="SAM" id="SignalP"/>
    </source>
</evidence>
<sequence>MKRLCVVFILLLAVFACEEDDKNVPLFIQLISEDSSVVIDPSGTSAFFTISAAGGAVVFKLNTNITEGITVYSEGNTWCDASLSGDVFVVSVSKLIGEEERSCKMQILYGTEVKATISIMQTVAPRLALSKEEVRFSDGGGSEQVMIRTNQAKWEVINEASWLTTEKKDTVLTLTAVPNNSGEELTATVTVKAGEGMDAIEAVITVIQSSGSMILEYTLPLAEATIKLPFENTFKATVDWGDGTKEEYDLFINPLSTPAPTHTYAKKGVYYVSISGTAEKIYSVLGYTTEMNSYITGVKQWGNLGLTSLEDGFFANSNLKYIADNPGNAFTEVVSFKNAFKNCVALEAVPAGLFKNCAKLEDVSFCFTGCTSLTEFPEGLFKDCPAITNFGSFSSSNTALLSIPADLFAYSPEALSFSNVFSTCTALTEIPGDLFKNSTKATKFDYCFYGCKKLERVPAGLYANCAAATTFISAFFGCEALEIVEEGVFTNCTAVTSYKWLFANCKQLKTVPVNIFDNSRGVTDFSGTLRDCESLTGESPYTRIGEVKVHLYERSMYTTDFTAPKNYSTCFRNCTRLSDYATIEASYVNWTK</sequence>
<evidence type="ECO:0000313" key="4">
    <source>
        <dbReference type="Proteomes" id="UP000004892"/>
    </source>
</evidence>
<dbReference type="HOGENOM" id="CLU_020663_0_0_10"/>
<keyword evidence="4" id="KW-1185">Reference proteome</keyword>
<dbReference type="InterPro" id="IPR013783">
    <property type="entry name" value="Ig-like_fold"/>
</dbReference>
<feature type="domain" description="PKD" evidence="2">
    <location>
        <begin position="239"/>
        <end position="277"/>
    </location>
</feature>
<dbReference type="Proteomes" id="UP000004892">
    <property type="component" value="Unassembled WGS sequence"/>
</dbReference>
<dbReference type="InterPro" id="IPR024361">
    <property type="entry name" value="BACON"/>
</dbReference>
<dbReference type="PROSITE" id="PS51257">
    <property type="entry name" value="PROKAR_LIPOPROTEIN"/>
    <property type="match status" value="1"/>
</dbReference>
<dbReference type="InterPro" id="IPR035986">
    <property type="entry name" value="PKD_dom_sf"/>
</dbReference>
<dbReference type="eggNOG" id="COG4886">
    <property type="taxonomic scope" value="Bacteria"/>
</dbReference>
<dbReference type="STRING" id="742817.HMPREF9449_00305"/>
<keyword evidence="1" id="KW-0732">Signal</keyword>
<dbReference type="AlphaFoldDB" id="H1DDG9"/>
<accession>H1DDG9</accession>
<gene>
    <name evidence="3" type="ORF">HMPREF9449_00305</name>
</gene>
<dbReference type="Gene3D" id="3.80.10.10">
    <property type="entry name" value="Ribonuclease Inhibitor"/>
    <property type="match status" value="1"/>
</dbReference>
<evidence type="ECO:0000313" key="3">
    <source>
        <dbReference type="EMBL" id="EHP50978.1"/>
    </source>
</evidence>
<proteinExistence type="predicted"/>
<protein>
    <recommendedName>
        <fullName evidence="2">PKD domain-containing protein</fullName>
    </recommendedName>
</protein>
<dbReference type="EMBL" id="ADMC01000002">
    <property type="protein sequence ID" value="EHP50978.1"/>
    <property type="molecule type" value="Genomic_DNA"/>
</dbReference>
<feature type="signal peptide" evidence="1">
    <location>
        <begin position="1"/>
        <end position="18"/>
    </location>
</feature>
<dbReference type="SUPFAM" id="SSF49299">
    <property type="entry name" value="PKD domain"/>
    <property type="match status" value="1"/>
</dbReference>
<dbReference type="PROSITE" id="PS50093">
    <property type="entry name" value="PKD"/>
    <property type="match status" value="1"/>
</dbReference>
<dbReference type="PATRIC" id="fig|742817.3.peg.324"/>
<dbReference type="InterPro" id="IPR000601">
    <property type="entry name" value="PKD_dom"/>
</dbReference>